<protein>
    <submittedName>
        <fullName evidence="1">Uncharacterized protein</fullName>
    </submittedName>
</protein>
<dbReference type="Proteomes" id="UP000007488">
    <property type="component" value="Chromosome"/>
</dbReference>
<reference evidence="1 2" key="1">
    <citation type="journal article" date="2011" name="Stand. Genomic Sci.">
        <title>Complete genome sequence of Syntrophobotulus glycolicus type strain (FlGlyR).</title>
        <authorList>
            <person name="Han C."/>
            <person name="Mwirichia R."/>
            <person name="Chertkov O."/>
            <person name="Held B."/>
            <person name="Lapidus A."/>
            <person name="Nolan M."/>
            <person name="Lucas S."/>
            <person name="Hammon N."/>
            <person name="Deshpande S."/>
            <person name="Cheng J.F."/>
            <person name="Tapia R."/>
            <person name="Goodwin L."/>
            <person name="Pitluck S."/>
            <person name="Huntemann M."/>
            <person name="Liolios K."/>
            <person name="Ivanova N."/>
            <person name="Pagani I."/>
            <person name="Mavromatis K."/>
            <person name="Ovchinikova G."/>
            <person name="Pati A."/>
            <person name="Chen A."/>
            <person name="Palaniappan K."/>
            <person name="Land M."/>
            <person name="Hauser L."/>
            <person name="Brambilla E.M."/>
            <person name="Rohde M."/>
            <person name="Spring S."/>
            <person name="Sikorski J."/>
            <person name="Goker M."/>
            <person name="Woyke T."/>
            <person name="Bristow J."/>
            <person name="Eisen J.A."/>
            <person name="Markowitz V."/>
            <person name="Hugenholtz P."/>
            <person name="Kyrpides N.C."/>
            <person name="Klenk H.P."/>
            <person name="Detter J.C."/>
        </authorList>
    </citation>
    <scope>NUCLEOTIDE SEQUENCE [LARGE SCALE GENOMIC DNA]</scope>
    <source>
        <strain evidence="2">DSM 8271 / FlGlyR</strain>
    </source>
</reference>
<sequence length="1471" mass="169626">MYSGETLNSRMNSVKADYRNAMKSFTNMVNLFKSGLDFTEMDNLQNLLATCRLCHESLFGAFETIMKILAGKLEEQPVGKGFPTLISLSRDLHRISTGSKRGSVPGLAIDYTAIQKIELDKIVSTKDVRNDLTHKGIIREARHYESLFENLKRLIRMVDPDFNDIVPPDVRELEQETFGHFLKHIKFDEVWAPPAHILIMDSIWTIPDDHAALLLSLPWDVIIDLDGRGIGNWEYDGNRKIRYNIAASSRVQKIIESGGKKTIPIFAIKPDENNYSMIQNVERIPYLNYSDGDISLNKDTEKSLDALTTQLRKARSNHINIDKAQENLTMKQRKINVIRKFLKEYLSNYDSAVIVSLAEAFSQDNSSQQIIHEIFKKIDINIQVILVQDALDAKVPLPDWIDETMCMTWNCELSTFFSEIYKNRDMFSGYRSTENKKKSKDSYRFILRDKVEKMISRNGIIKEVEDYFELLHLDVGMEASRDGEELFYRGHLAEWSALNNKCDTDIAPDTHKKLVQRIRSSFTTNPEVENTFFILHQPGVGATTLGRRIAWDIHKDFPVAILKRFDSKLLNNRISSLYRALENTPFLILVDSAHGVSDDDIDEFVKLMRHQNFPIAALVVQRNHSSRVGKNVYTLPKLDSDGIDAIKIRCMKCALALYDTQQEMISHVDELDRYIEKSHQTPMIINMYIMDKNFKTPEQYVRSFIDKNTLPENIVKILTYVSLYSKYTDHELSIRFISSIYHADGVSRESKAFQTVMQNYDKLLLFRPSAKSGPPESVRCIHPLFATEILRWLKGDSWEYSLAEMSCDFVESTLAVLTDKTTTESLSWLFARKSRNYSEETSGNMTNLVEAVMKVTLRSSGIELLEKVASRVAGYISENETLIDEDETTDYSHILNLSARLWAQCARYYRNSDCYDESMMDKYTELSLMTLDKDNPEAQKGFQDLYHMAGVCWSKKLKNLFENSPDDNSDENIANIKSIFDTTIDYYGKCVQLGKLDYALPSMMSLYALVLKYVFNMLGFLKDDYKPEKLDDIKFSWVQQDIIEEANQLIDDAEQYELSKEASELFNTYANDFRYTYMLKDNIRMLQDLNNYIDRLRISAQEHPVSLQQAYAQRVYYILNKYYDEKTKTYNYLSLYENKIDLDKVRSSIDSALGYYGRKQNYLYKIWFKLAKLDDTPFAKAKQKALDWAALINGQKKSSRYSREIGPFYYMYVISLLSKQPAANVKKDWDLLQMNNSINDTNRNEEWILDYYTSGKTGMGCLVDRDWAPHDGIRDNAMVSWVKGRIVHISTDEIVGGIDVDKSIVDLSKKQYKSEGQVFFKPRTADKTINQNGDEVELKFGFTLTRLRAVDNTIPDKKPLARGRSENVVLKTTVYLPNDWVQFIPEWIFKAGQNRTPLLLIGKVDGQRAALHIGDIQKYSNLELNSFGSAQNVLIRLKETKSIYATVEKKGKRGLELSLYATGQKLSEVIK</sequence>
<name>F0STQ2_SYNGF</name>
<dbReference type="PANTHER" id="PTHR16155">
    <property type="entry name" value="DED DOMAIN-CONTAINING PROTEIN"/>
    <property type="match status" value="1"/>
</dbReference>
<dbReference type="RefSeq" id="WP_013624213.1">
    <property type="nucleotide sequence ID" value="NC_015172.1"/>
</dbReference>
<reference evidence="2" key="2">
    <citation type="submission" date="2011-02" db="EMBL/GenBank/DDBJ databases">
        <title>The complete genome of Syntrophobotulus glycolicus DSM 8271.</title>
        <authorList>
            <person name="Lucas S."/>
            <person name="Copeland A."/>
            <person name="Lapidus A."/>
            <person name="Bruce D."/>
            <person name="Goodwin L."/>
            <person name="Pitluck S."/>
            <person name="Kyrpides N."/>
            <person name="Mavromatis K."/>
            <person name="Pagani I."/>
            <person name="Ivanova N."/>
            <person name="Mikhailova N."/>
            <person name="Chertkov O."/>
            <person name="Held B."/>
            <person name="Detter J.C."/>
            <person name="Tapia R."/>
            <person name="Han C."/>
            <person name="Land M."/>
            <person name="Hauser L."/>
            <person name="Markowitz V."/>
            <person name="Cheng J.-F."/>
            <person name="Hugenholtz P."/>
            <person name="Woyke T."/>
            <person name="Wu D."/>
            <person name="Spring S."/>
            <person name="Schroeder M."/>
            <person name="Brambilla E."/>
            <person name="Klenk H.-P."/>
            <person name="Eisen J.A."/>
        </authorList>
    </citation>
    <scope>NUCLEOTIDE SEQUENCE [LARGE SCALE GENOMIC DNA]</scope>
    <source>
        <strain evidence="2">DSM 8271 / FlGlyR</strain>
    </source>
</reference>
<dbReference type="GO" id="GO:0005737">
    <property type="term" value="C:cytoplasm"/>
    <property type="evidence" value="ECO:0007669"/>
    <property type="project" value="TreeGrafter"/>
</dbReference>
<evidence type="ECO:0000313" key="2">
    <source>
        <dbReference type="Proteomes" id="UP000007488"/>
    </source>
</evidence>
<dbReference type="KEGG" id="sgy:Sgly_1005"/>
<keyword evidence="2" id="KW-1185">Reference proteome</keyword>
<dbReference type="EMBL" id="CP002547">
    <property type="protein sequence ID" value="ADY55342.1"/>
    <property type="molecule type" value="Genomic_DNA"/>
</dbReference>
<evidence type="ECO:0000313" key="1">
    <source>
        <dbReference type="EMBL" id="ADY55342.1"/>
    </source>
</evidence>
<dbReference type="OrthoDB" id="1919723at2"/>
<organism evidence="1 2">
    <name type="scientific">Syntrophobotulus glycolicus (strain DSM 8271 / FlGlyR)</name>
    <dbReference type="NCBI Taxonomy" id="645991"/>
    <lineage>
        <taxon>Bacteria</taxon>
        <taxon>Bacillati</taxon>
        <taxon>Bacillota</taxon>
        <taxon>Clostridia</taxon>
        <taxon>Eubacteriales</taxon>
        <taxon>Desulfitobacteriaceae</taxon>
        <taxon>Syntrophobotulus</taxon>
    </lineage>
</organism>
<accession>F0STQ2</accession>
<dbReference type="PANTHER" id="PTHR16155:SF19">
    <property type="entry name" value="DED DOMAIN-CONTAINING PROTEIN"/>
    <property type="match status" value="1"/>
</dbReference>
<dbReference type="eggNOG" id="ENOG50334V7">
    <property type="taxonomic scope" value="Bacteria"/>
</dbReference>
<gene>
    <name evidence="1" type="ordered locus">Sgly_1005</name>
</gene>
<dbReference type="STRING" id="645991.Sgly_1005"/>
<dbReference type="HOGENOM" id="CLU_250183_0_0_9"/>
<proteinExistence type="predicted"/>